<keyword evidence="1" id="KW-0472">Membrane</keyword>
<protein>
    <recommendedName>
        <fullName evidence="4">Transmembrane protein</fullName>
    </recommendedName>
</protein>
<keyword evidence="1" id="KW-0812">Transmembrane</keyword>
<reference evidence="2 3" key="1">
    <citation type="submission" date="2024-11" db="EMBL/GenBank/DDBJ databases">
        <title>Chromosome-level genome assembly of the freshwater bivalve Anodonta woodiana.</title>
        <authorList>
            <person name="Chen X."/>
        </authorList>
    </citation>
    <scope>NUCLEOTIDE SEQUENCE [LARGE SCALE GENOMIC DNA]</scope>
    <source>
        <strain evidence="2">MN2024</strain>
        <tissue evidence="2">Gills</tissue>
    </source>
</reference>
<name>A0ABD3VC86_SINWO</name>
<gene>
    <name evidence="2" type="ORF">ACJMK2_012752</name>
</gene>
<dbReference type="EMBL" id="JBJQND010000013">
    <property type="protein sequence ID" value="KAL3858142.1"/>
    <property type="molecule type" value="Genomic_DNA"/>
</dbReference>
<comment type="caution">
    <text evidence="2">The sequence shown here is derived from an EMBL/GenBank/DDBJ whole genome shotgun (WGS) entry which is preliminary data.</text>
</comment>
<sequence>MCLSMCCCVMEFLPYFCLVTIPLFGAFCGVDVILRVSLMIFAYILITQLIPKIMYYIIPYLNIGSLFIVMCLIPMNLIPYPVVWLYDKLLWYSDPLLQLIEVILALNFVMHCSKRATEMIEENEEEAWKWKMLLTVFSAFCYAMMVSLGLTIYKEGSNYQFWLLLFVICSSFMLAAHNMMWMSQEGIVSDVAFVSLCSMVAIYVMKEETDLLHHPLETPSSWRRYNRAQSVFSLGLAIINTTVGNASLAVQFLLKYLSPMFLVLLSVRLYSILFIIHRVIKKFELEPEKSFEEDVVSVALPWRSPVIVKFAIVFMVTQSTICLFYQCTSLAAEPSWWSATLDKIWPQDIVLGRILQIIMVNCFYIWRVYRSEDWEWSDWFSD</sequence>
<dbReference type="Proteomes" id="UP001634394">
    <property type="component" value="Unassembled WGS sequence"/>
</dbReference>
<dbReference type="AlphaFoldDB" id="A0ABD3VC86"/>
<accession>A0ABD3VC86</accession>
<evidence type="ECO:0000313" key="3">
    <source>
        <dbReference type="Proteomes" id="UP001634394"/>
    </source>
</evidence>
<feature type="transmembrane region" description="Helical" evidence="1">
    <location>
        <begin position="133"/>
        <end position="153"/>
    </location>
</feature>
<evidence type="ECO:0008006" key="4">
    <source>
        <dbReference type="Google" id="ProtNLM"/>
    </source>
</evidence>
<feature type="transmembrane region" description="Helical" evidence="1">
    <location>
        <begin position="187"/>
        <end position="205"/>
    </location>
</feature>
<keyword evidence="1" id="KW-1133">Transmembrane helix</keyword>
<feature type="transmembrane region" description="Helical" evidence="1">
    <location>
        <begin position="159"/>
        <end position="175"/>
    </location>
</feature>
<feature type="transmembrane region" description="Helical" evidence="1">
    <location>
        <begin position="231"/>
        <end position="254"/>
    </location>
</feature>
<keyword evidence="3" id="KW-1185">Reference proteome</keyword>
<evidence type="ECO:0000313" key="2">
    <source>
        <dbReference type="EMBL" id="KAL3858142.1"/>
    </source>
</evidence>
<evidence type="ECO:0000256" key="1">
    <source>
        <dbReference type="SAM" id="Phobius"/>
    </source>
</evidence>
<proteinExistence type="predicted"/>
<organism evidence="2 3">
    <name type="scientific">Sinanodonta woodiana</name>
    <name type="common">Chinese pond mussel</name>
    <name type="synonym">Anodonta woodiana</name>
    <dbReference type="NCBI Taxonomy" id="1069815"/>
    <lineage>
        <taxon>Eukaryota</taxon>
        <taxon>Metazoa</taxon>
        <taxon>Spiralia</taxon>
        <taxon>Lophotrochozoa</taxon>
        <taxon>Mollusca</taxon>
        <taxon>Bivalvia</taxon>
        <taxon>Autobranchia</taxon>
        <taxon>Heteroconchia</taxon>
        <taxon>Palaeoheterodonta</taxon>
        <taxon>Unionida</taxon>
        <taxon>Unionoidea</taxon>
        <taxon>Unionidae</taxon>
        <taxon>Unioninae</taxon>
        <taxon>Sinanodonta</taxon>
    </lineage>
</organism>
<feature type="transmembrane region" description="Helical" evidence="1">
    <location>
        <begin position="21"/>
        <end position="46"/>
    </location>
</feature>
<feature type="transmembrane region" description="Helical" evidence="1">
    <location>
        <begin position="349"/>
        <end position="369"/>
    </location>
</feature>
<feature type="transmembrane region" description="Helical" evidence="1">
    <location>
        <begin position="261"/>
        <end position="280"/>
    </location>
</feature>
<feature type="transmembrane region" description="Helical" evidence="1">
    <location>
        <begin position="53"/>
        <end position="75"/>
    </location>
</feature>